<dbReference type="PROSITE" id="PS51257">
    <property type="entry name" value="PROKAR_LIPOPROTEIN"/>
    <property type="match status" value="1"/>
</dbReference>
<organism evidence="2 3">
    <name type="scientific">Pseudoprimorskyibacter insulae</name>
    <dbReference type="NCBI Taxonomy" id="1695997"/>
    <lineage>
        <taxon>Bacteria</taxon>
        <taxon>Pseudomonadati</taxon>
        <taxon>Pseudomonadota</taxon>
        <taxon>Alphaproteobacteria</taxon>
        <taxon>Rhodobacterales</taxon>
        <taxon>Paracoccaceae</taxon>
        <taxon>Pseudoprimorskyibacter</taxon>
    </lineage>
</organism>
<name>A0A2R8AR19_9RHOB</name>
<keyword evidence="3" id="KW-1185">Reference proteome</keyword>
<dbReference type="RefSeq" id="WP_181389372.1">
    <property type="nucleotide sequence ID" value="NZ_OMOJ01000001.1"/>
</dbReference>
<gene>
    <name evidence="2" type="ORF">PRI8871_00923</name>
</gene>
<protein>
    <recommendedName>
        <fullName evidence="4">Lipoprotein</fullName>
    </recommendedName>
</protein>
<feature type="chain" id="PRO_5015305431" description="Lipoprotein" evidence="1">
    <location>
        <begin position="22"/>
        <end position="48"/>
    </location>
</feature>
<evidence type="ECO:0000313" key="2">
    <source>
        <dbReference type="EMBL" id="SPF78327.1"/>
    </source>
</evidence>
<feature type="signal peptide" evidence="1">
    <location>
        <begin position="1"/>
        <end position="21"/>
    </location>
</feature>
<dbReference type="AlphaFoldDB" id="A0A2R8AR19"/>
<evidence type="ECO:0008006" key="4">
    <source>
        <dbReference type="Google" id="ProtNLM"/>
    </source>
</evidence>
<evidence type="ECO:0000256" key="1">
    <source>
        <dbReference type="SAM" id="SignalP"/>
    </source>
</evidence>
<keyword evidence="1" id="KW-0732">Signal</keyword>
<proteinExistence type="predicted"/>
<dbReference type="Proteomes" id="UP000244904">
    <property type="component" value="Unassembled WGS sequence"/>
</dbReference>
<sequence>MSKSIKVVIALGLAAFVAACAEKQVQEEFVVVDPEPISIEPVYTGKYK</sequence>
<accession>A0A2R8AR19</accession>
<evidence type="ECO:0000313" key="3">
    <source>
        <dbReference type="Proteomes" id="UP000244904"/>
    </source>
</evidence>
<reference evidence="3" key="1">
    <citation type="submission" date="2018-03" db="EMBL/GenBank/DDBJ databases">
        <authorList>
            <person name="Rodrigo-Torres L."/>
            <person name="Arahal R. D."/>
            <person name="Lucena T."/>
        </authorList>
    </citation>
    <scope>NUCLEOTIDE SEQUENCE [LARGE SCALE GENOMIC DNA]</scope>
    <source>
        <strain evidence="3">CECT 8871</strain>
    </source>
</reference>
<dbReference type="EMBL" id="OMOJ01000001">
    <property type="protein sequence ID" value="SPF78327.1"/>
    <property type="molecule type" value="Genomic_DNA"/>
</dbReference>